<keyword evidence="3" id="KW-1185">Reference proteome</keyword>
<dbReference type="EMBL" id="BTSX01000005">
    <property type="protein sequence ID" value="GMT01942.1"/>
    <property type="molecule type" value="Genomic_DNA"/>
</dbReference>
<reference evidence="2" key="1">
    <citation type="submission" date="2023-10" db="EMBL/GenBank/DDBJ databases">
        <title>Genome assembly of Pristionchus species.</title>
        <authorList>
            <person name="Yoshida K."/>
            <person name="Sommer R.J."/>
        </authorList>
    </citation>
    <scope>NUCLEOTIDE SEQUENCE</scope>
    <source>
        <strain evidence="2">RS0144</strain>
    </source>
</reference>
<dbReference type="Proteomes" id="UP001432027">
    <property type="component" value="Unassembled WGS sequence"/>
</dbReference>
<evidence type="ECO:0000256" key="1">
    <source>
        <dbReference type="SAM" id="MobiDB-lite"/>
    </source>
</evidence>
<comment type="caution">
    <text evidence="2">The sequence shown here is derived from an EMBL/GenBank/DDBJ whole genome shotgun (WGS) entry which is preliminary data.</text>
</comment>
<feature type="region of interest" description="Disordered" evidence="1">
    <location>
        <begin position="50"/>
        <end position="70"/>
    </location>
</feature>
<feature type="non-terminal residue" evidence="2">
    <location>
        <position position="1"/>
    </location>
</feature>
<dbReference type="AlphaFoldDB" id="A0AAV5U589"/>
<feature type="compositionally biased region" description="Low complexity" evidence="1">
    <location>
        <begin position="57"/>
        <end position="70"/>
    </location>
</feature>
<accession>A0AAV5U589</accession>
<evidence type="ECO:0000313" key="3">
    <source>
        <dbReference type="Proteomes" id="UP001432027"/>
    </source>
</evidence>
<proteinExistence type="predicted"/>
<organism evidence="2 3">
    <name type="scientific">Pristionchus entomophagus</name>
    <dbReference type="NCBI Taxonomy" id="358040"/>
    <lineage>
        <taxon>Eukaryota</taxon>
        <taxon>Metazoa</taxon>
        <taxon>Ecdysozoa</taxon>
        <taxon>Nematoda</taxon>
        <taxon>Chromadorea</taxon>
        <taxon>Rhabditida</taxon>
        <taxon>Rhabditina</taxon>
        <taxon>Diplogasteromorpha</taxon>
        <taxon>Diplogasteroidea</taxon>
        <taxon>Neodiplogasteridae</taxon>
        <taxon>Pristionchus</taxon>
    </lineage>
</organism>
<sequence>GVECSDSLSSLYQTIGHVGPEMFERCEDLPILYFARSFSVVMEEAVRQVQQSRRETTVSSPTTVPPAEES</sequence>
<evidence type="ECO:0000313" key="2">
    <source>
        <dbReference type="EMBL" id="GMT01942.1"/>
    </source>
</evidence>
<protein>
    <submittedName>
        <fullName evidence="2">Uncharacterized protein</fullName>
    </submittedName>
</protein>
<gene>
    <name evidence="2" type="ORF">PENTCL1PPCAC_24116</name>
</gene>
<name>A0AAV5U589_9BILA</name>